<reference evidence="2 3" key="1">
    <citation type="submission" date="2019-04" db="EMBL/GenBank/DDBJ databases">
        <title>Aspergillus burnettii sp. nov., novel species from soil in southeast Queensland.</title>
        <authorList>
            <person name="Gilchrist C.L.M."/>
            <person name="Pitt J.I."/>
            <person name="Lange L."/>
            <person name="Lacey H.J."/>
            <person name="Vuong D."/>
            <person name="Midgley D.J."/>
            <person name="Greenfield P."/>
            <person name="Bradbury M."/>
            <person name="Lacey E."/>
            <person name="Busk P.K."/>
            <person name="Pilgaard B."/>
            <person name="Chooi Y.H."/>
            <person name="Piggott A.M."/>
        </authorList>
    </citation>
    <scope>NUCLEOTIDE SEQUENCE [LARGE SCALE GENOMIC DNA]</scope>
    <source>
        <strain evidence="2 3">FRR 5400</strain>
    </source>
</reference>
<evidence type="ECO:0000256" key="1">
    <source>
        <dbReference type="SAM" id="Phobius"/>
    </source>
</evidence>
<evidence type="ECO:0000313" key="2">
    <source>
        <dbReference type="EMBL" id="KAF5867008.1"/>
    </source>
</evidence>
<gene>
    <name evidence="2" type="ORF">ETB97_006854</name>
</gene>
<keyword evidence="3" id="KW-1185">Reference proteome</keyword>
<proteinExistence type="predicted"/>
<comment type="caution">
    <text evidence="2">The sequence shown here is derived from an EMBL/GenBank/DDBJ whole genome shotgun (WGS) entry which is preliminary data.</text>
</comment>
<dbReference type="AlphaFoldDB" id="A0A8H6ACN8"/>
<keyword evidence="1" id="KW-1133">Transmembrane helix</keyword>
<keyword evidence="1" id="KW-0472">Membrane</keyword>
<accession>A0A8H6ACN8</accession>
<name>A0A8H6ACN8_PETAA</name>
<dbReference type="EMBL" id="SPNV01000003">
    <property type="protein sequence ID" value="KAF5867008.1"/>
    <property type="molecule type" value="Genomic_DNA"/>
</dbReference>
<feature type="transmembrane region" description="Helical" evidence="1">
    <location>
        <begin position="99"/>
        <end position="122"/>
    </location>
</feature>
<dbReference type="Proteomes" id="UP000541154">
    <property type="component" value="Unassembled WGS sequence"/>
</dbReference>
<sequence length="167" mass="19237">MSRVPDRSACPKEVRSYIVQTLTSKHKTDQHFAEEAARLWRVGRGSELHDTTLKYFQEIFGVDVGLCLFQSVREDRDEVWERSYTGIIHSWMIYGSSAYVFWSLIVSNLGGFTSLALPQLILGASQLSRWLYLLNSLQRPTWATSGLDWHAFRIPETRRTELGDPLI</sequence>
<protein>
    <submittedName>
        <fullName evidence="2">Uncharacterized protein</fullName>
    </submittedName>
</protein>
<keyword evidence="1" id="KW-0812">Transmembrane</keyword>
<organism evidence="2 3">
    <name type="scientific">Petromyces alliaceus</name>
    <name type="common">Aspergillus alliaceus</name>
    <dbReference type="NCBI Taxonomy" id="209559"/>
    <lineage>
        <taxon>Eukaryota</taxon>
        <taxon>Fungi</taxon>
        <taxon>Dikarya</taxon>
        <taxon>Ascomycota</taxon>
        <taxon>Pezizomycotina</taxon>
        <taxon>Eurotiomycetes</taxon>
        <taxon>Eurotiomycetidae</taxon>
        <taxon>Eurotiales</taxon>
        <taxon>Aspergillaceae</taxon>
        <taxon>Aspergillus</taxon>
        <taxon>Aspergillus subgen. Circumdati</taxon>
    </lineage>
</organism>
<evidence type="ECO:0000313" key="3">
    <source>
        <dbReference type="Proteomes" id="UP000541154"/>
    </source>
</evidence>